<dbReference type="PRINTS" id="PR00297">
    <property type="entry name" value="CHAPERONIN10"/>
</dbReference>
<comment type="similarity">
    <text evidence="1 3 4">Belongs to the GroES chaperonin family.</text>
</comment>
<evidence type="ECO:0000256" key="2">
    <source>
        <dbReference type="ARBA" id="ARBA00023186"/>
    </source>
</evidence>
<dbReference type="FunFam" id="2.30.33.40:FF:000001">
    <property type="entry name" value="10 kDa chaperonin"/>
    <property type="match status" value="1"/>
</dbReference>
<evidence type="ECO:0000256" key="1">
    <source>
        <dbReference type="ARBA" id="ARBA00006975"/>
    </source>
</evidence>
<dbReference type="Proteomes" id="UP000541136">
    <property type="component" value="Unassembled WGS sequence"/>
</dbReference>
<dbReference type="GO" id="GO:0051087">
    <property type="term" value="F:protein-folding chaperone binding"/>
    <property type="evidence" value="ECO:0007669"/>
    <property type="project" value="TreeGrafter"/>
</dbReference>
<dbReference type="AlphaFoldDB" id="A0A7W9WQE2"/>
<dbReference type="CDD" id="cd00320">
    <property type="entry name" value="cpn10"/>
    <property type="match status" value="1"/>
</dbReference>
<dbReference type="EMBL" id="JACHIB010000026">
    <property type="protein sequence ID" value="MBB6085429.1"/>
    <property type="molecule type" value="Genomic_DNA"/>
</dbReference>
<gene>
    <name evidence="3" type="primary">groES</name>
    <name evidence="3" type="synonym">groS</name>
    <name evidence="5" type="ORF">HNR28_003489</name>
</gene>
<dbReference type="InterPro" id="IPR011032">
    <property type="entry name" value="GroES-like_sf"/>
</dbReference>
<dbReference type="InterPro" id="IPR037124">
    <property type="entry name" value="Chaperonin_GroES_sf"/>
</dbReference>
<dbReference type="GO" id="GO:0044183">
    <property type="term" value="F:protein folding chaperone"/>
    <property type="evidence" value="ECO:0007669"/>
    <property type="project" value="InterPro"/>
</dbReference>
<dbReference type="GO" id="GO:0046872">
    <property type="term" value="F:metal ion binding"/>
    <property type="evidence" value="ECO:0007669"/>
    <property type="project" value="TreeGrafter"/>
</dbReference>
<reference evidence="5 6" key="1">
    <citation type="submission" date="2020-08" db="EMBL/GenBank/DDBJ databases">
        <title>Genomic Encyclopedia of Type Strains, Phase IV (KMG-IV): sequencing the most valuable type-strain genomes for metagenomic binning, comparative biology and taxonomic classification.</title>
        <authorList>
            <person name="Goeker M."/>
        </authorList>
    </citation>
    <scope>NUCLEOTIDE SEQUENCE [LARGE SCALE GENOMIC DNA]</scope>
    <source>
        <strain evidence="5 6">DSM 12141</strain>
    </source>
</reference>
<evidence type="ECO:0000256" key="4">
    <source>
        <dbReference type="RuleBase" id="RU000535"/>
    </source>
</evidence>
<dbReference type="NCBIfam" id="NF001534">
    <property type="entry name" value="PRK00364.2-5"/>
    <property type="match status" value="1"/>
</dbReference>
<accession>A0A7W9WQE2</accession>
<comment type="function">
    <text evidence="3 4">Together with the chaperonin GroEL, plays an essential role in assisting protein folding. The GroEL-GroES system forms a nano-cage that allows encapsulation of the non-native substrate proteins and provides a physical environment optimized to promote and accelerate protein folding. GroES binds to the apical surface of the GroEL ring, thereby capping the opening of the GroEL channel.</text>
</comment>
<dbReference type="NCBIfam" id="NF001531">
    <property type="entry name" value="PRK00364.2-2"/>
    <property type="match status" value="1"/>
</dbReference>
<dbReference type="GO" id="GO:0005737">
    <property type="term" value="C:cytoplasm"/>
    <property type="evidence" value="ECO:0007669"/>
    <property type="project" value="UniProtKB-SubCell"/>
</dbReference>
<protein>
    <recommendedName>
        <fullName evidence="3">Co-chaperonin GroES</fullName>
    </recommendedName>
    <alternativeName>
        <fullName evidence="3">10 kDa chaperonin</fullName>
    </alternativeName>
    <alternativeName>
        <fullName evidence="3">Chaperonin-10</fullName>
        <shortName evidence="3">Cpn10</shortName>
    </alternativeName>
</protein>
<dbReference type="NCBIfam" id="NF001527">
    <property type="entry name" value="PRK00364.1-2"/>
    <property type="match status" value="1"/>
</dbReference>
<name>A0A7W9WQE2_CASDE</name>
<comment type="subunit">
    <text evidence="3">Heptamer of 7 subunits arranged in a ring. Interacts with the chaperonin GroEL.</text>
</comment>
<dbReference type="HAMAP" id="MF_00580">
    <property type="entry name" value="CH10"/>
    <property type="match status" value="1"/>
</dbReference>
<dbReference type="SUPFAM" id="SSF50129">
    <property type="entry name" value="GroES-like"/>
    <property type="match status" value="1"/>
</dbReference>
<dbReference type="PANTHER" id="PTHR10772:SF58">
    <property type="entry name" value="CO-CHAPERONIN GROES"/>
    <property type="match status" value="1"/>
</dbReference>
<dbReference type="PROSITE" id="PS00681">
    <property type="entry name" value="CHAPERONINS_CPN10"/>
    <property type="match status" value="1"/>
</dbReference>
<comment type="caution">
    <text evidence="5">The sequence shown here is derived from an EMBL/GenBank/DDBJ whole genome shotgun (WGS) entry which is preliminary data.</text>
</comment>
<evidence type="ECO:0000256" key="3">
    <source>
        <dbReference type="HAMAP-Rule" id="MF_00580"/>
    </source>
</evidence>
<evidence type="ECO:0000313" key="5">
    <source>
        <dbReference type="EMBL" id="MBB6085429.1"/>
    </source>
</evidence>
<dbReference type="GO" id="GO:0051082">
    <property type="term" value="F:unfolded protein binding"/>
    <property type="evidence" value="ECO:0007669"/>
    <property type="project" value="TreeGrafter"/>
</dbReference>
<proteinExistence type="inferred from homology"/>
<dbReference type="InterPro" id="IPR018369">
    <property type="entry name" value="Chaprnonin_Cpn10_CS"/>
</dbReference>
<dbReference type="PANTHER" id="PTHR10772">
    <property type="entry name" value="10 KDA HEAT SHOCK PROTEIN"/>
    <property type="match status" value="1"/>
</dbReference>
<dbReference type="Gene3D" id="2.30.33.40">
    <property type="entry name" value="GroES chaperonin"/>
    <property type="match status" value="1"/>
</dbReference>
<dbReference type="NCBIfam" id="NF001533">
    <property type="entry name" value="PRK00364.2-4"/>
    <property type="match status" value="1"/>
</dbReference>
<dbReference type="GO" id="GO:0005524">
    <property type="term" value="F:ATP binding"/>
    <property type="evidence" value="ECO:0007669"/>
    <property type="project" value="InterPro"/>
</dbReference>
<evidence type="ECO:0000313" key="6">
    <source>
        <dbReference type="Proteomes" id="UP000541136"/>
    </source>
</evidence>
<dbReference type="Pfam" id="PF00166">
    <property type="entry name" value="Cpn10"/>
    <property type="match status" value="1"/>
</dbReference>
<dbReference type="SMART" id="SM00883">
    <property type="entry name" value="Cpn10"/>
    <property type="match status" value="1"/>
</dbReference>
<sequence length="105" mass="11537">MKIRPLHDRIVVKRIEQERTTASGIVIPDSAKEKPEQGEVMAVGNGKRLEDGTLRALDLEVGDRVLFGKYAGQAVKVDGQEYLVLREDEVLAVVEAEPRAAKKAA</sequence>
<dbReference type="RefSeq" id="WP_043681137.1">
    <property type="nucleotide sequence ID" value="NZ_JACHIB010000026.1"/>
</dbReference>
<dbReference type="InterPro" id="IPR020818">
    <property type="entry name" value="Chaperonin_GroES"/>
</dbReference>
<organism evidence="5 6">
    <name type="scientific">Castellaniella defragrans</name>
    <name type="common">Alcaligenes defragrans</name>
    <dbReference type="NCBI Taxonomy" id="75697"/>
    <lineage>
        <taxon>Bacteria</taxon>
        <taxon>Pseudomonadati</taxon>
        <taxon>Pseudomonadota</taxon>
        <taxon>Betaproteobacteria</taxon>
        <taxon>Burkholderiales</taxon>
        <taxon>Alcaligenaceae</taxon>
        <taxon>Castellaniella</taxon>
    </lineage>
</organism>
<keyword evidence="2 3" id="KW-0143">Chaperone</keyword>
<keyword evidence="3" id="KW-0963">Cytoplasm</keyword>
<comment type="subcellular location">
    <subcellularLocation>
        <location evidence="3">Cytoplasm</location>
    </subcellularLocation>
</comment>